<dbReference type="GO" id="GO:0005886">
    <property type="term" value="C:plasma membrane"/>
    <property type="evidence" value="ECO:0007669"/>
    <property type="project" value="InterPro"/>
</dbReference>
<keyword evidence="4" id="KW-1185">Reference proteome</keyword>
<dbReference type="EMBL" id="QDKG01000006">
    <property type="protein sequence ID" value="PVH24384.1"/>
    <property type="molecule type" value="Genomic_DNA"/>
</dbReference>
<evidence type="ECO:0000259" key="2">
    <source>
        <dbReference type="Pfam" id="PF10099"/>
    </source>
</evidence>
<comment type="caution">
    <text evidence="3">The sequence shown here is derived from an EMBL/GenBank/DDBJ whole genome shotgun (WGS) entry which is preliminary data.</text>
</comment>
<name>A0A2T8HG55_9SPHI</name>
<sequence>MSIIAVDIKEYISSGIIESYVLGIATEEEVSILDCVRNKHPEVEAAIREAEILLEDTAFLQAAVPPAELRETIWASIEQQDNHKPTEASVSTVSTEENTEATAVTSAAPNRRVIQFSPLAIAATALLVCSVGYNAYLYQQRTATDAAMAQIETKNKSSELLLADAYKSLDMLQNPAVSMISLAGVETNPQLSAVVFWNKEESQVYLMADKLPNAPEGKQYQLWALLDGQPIDAGVVPLEKGDVMHAMKSISNAQAFAITLEDKGGSPTPNLAELRVIGQI</sequence>
<protein>
    <recommendedName>
        <fullName evidence="2">Anti-sigma K factor RskA C-terminal domain-containing protein</fullName>
    </recommendedName>
</protein>
<reference evidence="3 4" key="1">
    <citation type="submission" date="2018-04" db="EMBL/GenBank/DDBJ databases">
        <title>Sphingobacterium cortibacter sp. nov.</title>
        <authorList>
            <person name="Li Y."/>
        </authorList>
    </citation>
    <scope>NUCLEOTIDE SEQUENCE [LARGE SCALE GENOMIC DNA]</scope>
    <source>
        <strain evidence="3 4">2c-3</strain>
    </source>
</reference>
<dbReference type="InterPro" id="IPR051474">
    <property type="entry name" value="Anti-sigma-K/W_factor"/>
</dbReference>
<dbReference type="PANTHER" id="PTHR37461">
    <property type="entry name" value="ANTI-SIGMA-K FACTOR RSKA"/>
    <property type="match status" value="1"/>
</dbReference>
<dbReference type="Proteomes" id="UP000245627">
    <property type="component" value="Unassembled WGS sequence"/>
</dbReference>
<gene>
    <name evidence="3" type="ORF">DC487_14985</name>
</gene>
<dbReference type="GO" id="GO:0016989">
    <property type="term" value="F:sigma factor antagonist activity"/>
    <property type="evidence" value="ECO:0007669"/>
    <property type="project" value="TreeGrafter"/>
</dbReference>
<feature type="domain" description="Anti-sigma K factor RskA C-terminal" evidence="2">
    <location>
        <begin position="120"/>
        <end position="269"/>
    </location>
</feature>
<dbReference type="PANTHER" id="PTHR37461:SF1">
    <property type="entry name" value="ANTI-SIGMA-K FACTOR RSKA"/>
    <property type="match status" value="1"/>
</dbReference>
<evidence type="ECO:0000256" key="1">
    <source>
        <dbReference type="SAM" id="MobiDB-lite"/>
    </source>
</evidence>
<dbReference type="AlphaFoldDB" id="A0A2T8HG55"/>
<feature type="region of interest" description="Disordered" evidence="1">
    <location>
        <begin position="78"/>
        <end position="104"/>
    </location>
</feature>
<evidence type="ECO:0000313" key="4">
    <source>
        <dbReference type="Proteomes" id="UP000245627"/>
    </source>
</evidence>
<dbReference type="OrthoDB" id="1420916at2"/>
<dbReference type="Pfam" id="PF10099">
    <property type="entry name" value="RskA_C"/>
    <property type="match status" value="1"/>
</dbReference>
<dbReference type="InterPro" id="IPR018764">
    <property type="entry name" value="RskA_C"/>
</dbReference>
<feature type="compositionally biased region" description="Polar residues" evidence="1">
    <location>
        <begin position="88"/>
        <end position="104"/>
    </location>
</feature>
<evidence type="ECO:0000313" key="3">
    <source>
        <dbReference type="EMBL" id="PVH24384.1"/>
    </source>
</evidence>
<proteinExistence type="predicted"/>
<organism evidence="3 4">
    <name type="scientific">Sphingobacterium corticibacter</name>
    <dbReference type="NCBI Taxonomy" id="2171749"/>
    <lineage>
        <taxon>Bacteria</taxon>
        <taxon>Pseudomonadati</taxon>
        <taxon>Bacteroidota</taxon>
        <taxon>Sphingobacteriia</taxon>
        <taxon>Sphingobacteriales</taxon>
        <taxon>Sphingobacteriaceae</taxon>
        <taxon>Sphingobacterium</taxon>
    </lineage>
</organism>
<accession>A0A2T8HG55</accession>
<dbReference type="GO" id="GO:0006417">
    <property type="term" value="P:regulation of translation"/>
    <property type="evidence" value="ECO:0007669"/>
    <property type="project" value="TreeGrafter"/>
</dbReference>